<accession>A0ABV6H6J6</accession>
<comment type="caution">
    <text evidence="1">The sequence shown here is derived from an EMBL/GenBank/DDBJ whole genome shotgun (WGS) entry which is preliminary data.</text>
</comment>
<evidence type="ECO:0000313" key="2">
    <source>
        <dbReference type="Proteomes" id="UP001589783"/>
    </source>
</evidence>
<organism evidence="1 2">
    <name type="scientific">Gordonia phosphorivorans</name>
    <dbReference type="NCBI Taxonomy" id="1056982"/>
    <lineage>
        <taxon>Bacteria</taxon>
        <taxon>Bacillati</taxon>
        <taxon>Actinomycetota</taxon>
        <taxon>Actinomycetes</taxon>
        <taxon>Mycobacteriales</taxon>
        <taxon>Gordoniaceae</taxon>
        <taxon>Gordonia</taxon>
    </lineage>
</organism>
<gene>
    <name evidence="1" type="ORF">ACFFJD_06485</name>
</gene>
<sequence length="121" mass="12888">MDEESAPVELDFDELEPNSETLYLDLVGGSQSEAIRVLAVEAVRVWNRCCRLDRVIAGDAETWMVLTEDRDGALTVKIAGVLAEARSQAAAFRGLVSDIRALAPATPSGDGKADVLEGIAS</sequence>
<dbReference type="EMBL" id="JBHLWV010000016">
    <property type="protein sequence ID" value="MFC0314496.1"/>
    <property type="molecule type" value="Genomic_DNA"/>
</dbReference>
<proteinExistence type="predicted"/>
<reference evidence="1 2" key="1">
    <citation type="submission" date="2024-09" db="EMBL/GenBank/DDBJ databases">
        <authorList>
            <person name="Sun Q."/>
            <person name="Mori K."/>
        </authorList>
    </citation>
    <scope>NUCLEOTIDE SEQUENCE [LARGE SCALE GENOMIC DNA]</scope>
    <source>
        <strain evidence="1 2">CCM 7957</strain>
    </source>
</reference>
<protein>
    <submittedName>
        <fullName evidence="1">Uncharacterized protein</fullName>
    </submittedName>
</protein>
<name>A0ABV6H6J6_9ACTN</name>
<evidence type="ECO:0000313" key="1">
    <source>
        <dbReference type="EMBL" id="MFC0314496.1"/>
    </source>
</evidence>
<dbReference type="RefSeq" id="WP_382362334.1">
    <property type="nucleotide sequence ID" value="NZ_JBHLWV010000016.1"/>
</dbReference>
<keyword evidence="2" id="KW-1185">Reference proteome</keyword>
<dbReference type="Proteomes" id="UP001589783">
    <property type="component" value="Unassembled WGS sequence"/>
</dbReference>